<protein>
    <submittedName>
        <fullName evidence="9">Uncharacterized protein</fullName>
    </submittedName>
</protein>
<dbReference type="PROSITE" id="PS50853">
    <property type="entry name" value="FN3"/>
    <property type="match status" value="1"/>
</dbReference>
<accession>A0ABD3XMN8</accession>
<dbReference type="Proteomes" id="UP001634394">
    <property type="component" value="Unassembled WGS sequence"/>
</dbReference>
<dbReference type="Pfam" id="PF00041">
    <property type="entry name" value="fn3"/>
    <property type="match status" value="1"/>
</dbReference>
<evidence type="ECO:0000256" key="5">
    <source>
        <dbReference type="ARBA" id="ARBA00023319"/>
    </source>
</evidence>
<evidence type="ECO:0000256" key="1">
    <source>
        <dbReference type="ARBA" id="ARBA00004479"/>
    </source>
</evidence>
<dbReference type="InterPro" id="IPR036116">
    <property type="entry name" value="FN3_sf"/>
</dbReference>
<dbReference type="InterPro" id="IPR036179">
    <property type="entry name" value="Ig-like_dom_sf"/>
</dbReference>
<evidence type="ECO:0000259" key="7">
    <source>
        <dbReference type="PROSITE" id="PS50835"/>
    </source>
</evidence>
<keyword evidence="6" id="KW-0812">Transmembrane</keyword>
<evidence type="ECO:0000256" key="4">
    <source>
        <dbReference type="ARBA" id="ARBA00023180"/>
    </source>
</evidence>
<dbReference type="InterPro" id="IPR007110">
    <property type="entry name" value="Ig-like_dom"/>
</dbReference>
<evidence type="ECO:0000256" key="3">
    <source>
        <dbReference type="ARBA" id="ARBA00023157"/>
    </source>
</evidence>
<reference evidence="9 10" key="1">
    <citation type="submission" date="2024-11" db="EMBL/GenBank/DDBJ databases">
        <title>Chromosome-level genome assembly of the freshwater bivalve Anodonta woodiana.</title>
        <authorList>
            <person name="Chen X."/>
        </authorList>
    </citation>
    <scope>NUCLEOTIDE SEQUENCE [LARGE SCALE GENOMIC DNA]</scope>
    <source>
        <strain evidence="9">MN2024</strain>
        <tissue evidence="9">Gills</tissue>
    </source>
</reference>
<keyword evidence="10" id="KW-1185">Reference proteome</keyword>
<dbReference type="PROSITE" id="PS50835">
    <property type="entry name" value="IG_LIKE"/>
    <property type="match status" value="3"/>
</dbReference>
<dbReference type="SMART" id="SM00408">
    <property type="entry name" value="IGc2"/>
    <property type="match status" value="2"/>
</dbReference>
<evidence type="ECO:0000256" key="2">
    <source>
        <dbReference type="ARBA" id="ARBA00023136"/>
    </source>
</evidence>
<dbReference type="SUPFAM" id="SSF49265">
    <property type="entry name" value="Fibronectin type III"/>
    <property type="match status" value="1"/>
</dbReference>
<feature type="domain" description="Fibronectin type-III" evidence="8">
    <location>
        <begin position="542"/>
        <end position="638"/>
    </location>
</feature>
<keyword evidence="6" id="KW-1133">Transmembrane helix</keyword>
<dbReference type="InterPro" id="IPR013162">
    <property type="entry name" value="CD80_C2-set"/>
</dbReference>
<dbReference type="InterPro" id="IPR003961">
    <property type="entry name" value="FN3_dom"/>
</dbReference>
<comment type="subcellular location">
    <subcellularLocation>
        <location evidence="1">Membrane</location>
        <topology evidence="1">Single-pass type I membrane protein</topology>
    </subcellularLocation>
</comment>
<feature type="domain" description="Ig-like" evidence="7">
    <location>
        <begin position="113"/>
        <end position="218"/>
    </location>
</feature>
<dbReference type="PANTHER" id="PTHR11640:SF158">
    <property type="entry name" value="V-SET AND IMMUNOGLOBULIN DOMAIN-CONTAINING PROTEIN 10-LIKE 2"/>
    <property type="match status" value="1"/>
</dbReference>
<dbReference type="GO" id="GO:0016020">
    <property type="term" value="C:membrane"/>
    <property type="evidence" value="ECO:0007669"/>
    <property type="project" value="UniProtKB-SubCell"/>
</dbReference>
<keyword evidence="2 6" id="KW-0472">Membrane</keyword>
<dbReference type="Gene3D" id="2.60.40.10">
    <property type="entry name" value="Immunoglobulins"/>
    <property type="match status" value="3"/>
</dbReference>
<evidence type="ECO:0000313" key="10">
    <source>
        <dbReference type="Proteomes" id="UP001634394"/>
    </source>
</evidence>
<dbReference type="SMART" id="SM00409">
    <property type="entry name" value="IG"/>
    <property type="match status" value="3"/>
</dbReference>
<evidence type="ECO:0000313" key="9">
    <source>
        <dbReference type="EMBL" id="KAL3887459.1"/>
    </source>
</evidence>
<comment type="caution">
    <text evidence="9">The sequence shown here is derived from an EMBL/GenBank/DDBJ whole genome shotgun (WGS) entry which is preliminary data.</text>
</comment>
<dbReference type="AlphaFoldDB" id="A0ABD3XMN8"/>
<dbReference type="Pfam" id="PF13895">
    <property type="entry name" value="Ig_2"/>
    <property type="match status" value="1"/>
</dbReference>
<dbReference type="PANTHER" id="PTHR11640">
    <property type="entry name" value="NEPHRIN"/>
    <property type="match status" value="1"/>
</dbReference>
<name>A0ABD3XMN8_SINWO</name>
<evidence type="ECO:0000256" key="6">
    <source>
        <dbReference type="SAM" id="Phobius"/>
    </source>
</evidence>
<feature type="domain" description="Ig-like" evidence="7">
    <location>
        <begin position="318"/>
        <end position="407"/>
    </location>
</feature>
<dbReference type="InterPro" id="IPR003598">
    <property type="entry name" value="Ig_sub2"/>
</dbReference>
<gene>
    <name evidence="9" type="ORF">ACJMK2_027400</name>
</gene>
<sequence>MDIEYAQSLNLMKDTTLPVRGSQIGISCTLSVPFISGGIAFLKDGASLFTCSGSGHICFPNAKYINIANQTGVFMTISSLDRGSHAGIWTCVWTQGASSITSNSVNLTVYSIPSRLDFTQVPDGNVDLSVRSARLQCTTSACTYPTPSIQWLTQSQTASSPYEVYKTVNPAVTGGSCVPPEQLYTSTLDLQQNTTWSDNSDKESIFSCRIVYPDATINLNASGPHTIRFAVRVTEAFLQQNNQNITSTLIVNSGEPVILTCVTGTSRPAPDIIWYIGSRSMGSGTSLTFTPSNTDHNEIIYCQAYNIDSNLKVDSNKPILIVRVRVTEAYLQLNNQNITSTLIVNSGEPVILTCVTGTSRPAPDIIWYIRSRAVGSGTSLTFTPSNTDHNGIIYCQAYNTDPNLKVDSNKPRLIVRAAPKILDVSPSYKGYVGQYTMIQFNFNSITKENLTVTARHSNSSGLIHQGIIQPNLLDSMPDNSSQIPTPDFRINSSQISTPDFRATVAISIMSENDFGHYVIEVKNIVGSDSKNIQILQQITPEKPFSFHPTNVQEKQLSLRWQARYNGGYTQAFIVEISLDNITWNNVSQVSAGNRDGWFTTVIEDLIPGSEYYFRLYAYNINGRGDLADVQLAIRTLKGDGKAAGIGVGGAAGIGVGGIALGLIGAIISFTIRRQLNGSKCSCFRSKRRTDDELHSYSNTEMNPQTVKPIYEELNKENTEPKELTAVNRNS</sequence>
<dbReference type="InterPro" id="IPR013783">
    <property type="entry name" value="Ig-like_fold"/>
</dbReference>
<dbReference type="Pfam" id="PF08205">
    <property type="entry name" value="C2-set_2"/>
    <property type="match status" value="2"/>
</dbReference>
<feature type="transmembrane region" description="Helical" evidence="6">
    <location>
        <begin position="643"/>
        <end position="669"/>
    </location>
</feature>
<feature type="domain" description="Ig-like" evidence="7">
    <location>
        <begin position="224"/>
        <end position="314"/>
    </location>
</feature>
<dbReference type="CDD" id="cd00063">
    <property type="entry name" value="FN3"/>
    <property type="match status" value="1"/>
</dbReference>
<dbReference type="EMBL" id="JBJQND010000002">
    <property type="protein sequence ID" value="KAL3887459.1"/>
    <property type="molecule type" value="Genomic_DNA"/>
</dbReference>
<dbReference type="SMART" id="SM00060">
    <property type="entry name" value="FN3"/>
    <property type="match status" value="1"/>
</dbReference>
<dbReference type="SUPFAM" id="SSF48726">
    <property type="entry name" value="Immunoglobulin"/>
    <property type="match status" value="2"/>
</dbReference>
<proteinExistence type="predicted"/>
<organism evidence="9 10">
    <name type="scientific">Sinanodonta woodiana</name>
    <name type="common">Chinese pond mussel</name>
    <name type="synonym">Anodonta woodiana</name>
    <dbReference type="NCBI Taxonomy" id="1069815"/>
    <lineage>
        <taxon>Eukaryota</taxon>
        <taxon>Metazoa</taxon>
        <taxon>Spiralia</taxon>
        <taxon>Lophotrochozoa</taxon>
        <taxon>Mollusca</taxon>
        <taxon>Bivalvia</taxon>
        <taxon>Autobranchia</taxon>
        <taxon>Heteroconchia</taxon>
        <taxon>Palaeoheterodonta</taxon>
        <taxon>Unionida</taxon>
        <taxon>Unionoidea</taxon>
        <taxon>Unionidae</taxon>
        <taxon>Unioninae</taxon>
        <taxon>Sinanodonta</taxon>
    </lineage>
</organism>
<keyword evidence="3" id="KW-1015">Disulfide bond</keyword>
<dbReference type="InterPro" id="IPR051275">
    <property type="entry name" value="Cell_adhesion_signaling"/>
</dbReference>
<evidence type="ECO:0000259" key="8">
    <source>
        <dbReference type="PROSITE" id="PS50853"/>
    </source>
</evidence>
<keyword evidence="5" id="KW-0393">Immunoglobulin domain</keyword>
<dbReference type="InterPro" id="IPR003599">
    <property type="entry name" value="Ig_sub"/>
</dbReference>
<keyword evidence="4" id="KW-0325">Glycoprotein</keyword>